<dbReference type="AlphaFoldDB" id="A0AAW0Q951"/>
<gene>
    <name evidence="1" type="ORF">PG999_014524</name>
</gene>
<accession>A0AAW0Q951</accession>
<sequence length="78" mass="8844">MRAVRLGFEDRDWRTDWQPEATRQLGWAGAAYSTAYGSSQHSLPSTTPSELCSSTELARRTYPAFWPEQLLKPQNIVA</sequence>
<evidence type="ECO:0000313" key="2">
    <source>
        <dbReference type="Proteomes" id="UP001392437"/>
    </source>
</evidence>
<protein>
    <submittedName>
        <fullName evidence="1">Uncharacterized protein</fullName>
    </submittedName>
</protein>
<evidence type="ECO:0000313" key="1">
    <source>
        <dbReference type="EMBL" id="KAK8092937.1"/>
    </source>
</evidence>
<dbReference type="EMBL" id="JAQQWP010000012">
    <property type="protein sequence ID" value="KAK8092937.1"/>
    <property type="molecule type" value="Genomic_DNA"/>
</dbReference>
<dbReference type="Proteomes" id="UP001392437">
    <property type="component" value="Unassembled WGS sequence"/>
</dbReference>
<reference evidence="1 2" key="1">
    <citation type="submission" date="2023-01" db="EMBL/GenBank/DDBJ databases">
        <title>Analysis of 21 Apiospora genomes using comparative genomics revels a genus with tremendous synthesis potential of carbohydrate active enzymes and secondary metabolites.</title>
        <authorList>
            <person name="Sorensen T."/>
        </authorList>
    </citation>
    <scope>NUCLEOTIDE SEQUENCE [LARGE SCALE GENOMIC DNA]</scope>
    <source>
        <strain evidence="1 2">CBS 117206</strain>
    </source>
</reference>
<organism evidence="1 2">
    <name type="scientific">Apiospora kogelbergensis</name>
    <dbReference type="NCBI Taxonomy" id="1337665"/>
    <lineage>
        <taxon>Eukaryota</taxon>
        <taxon>Fungi</taxon>
        <taxon>Dikarya</taxon>
        <taxon>Ascomycota</taxon>
        <taxon>Pezizomycotina</taxon>
        <taxon>Sordariomycetes</taxon>
        <taxon>Xylariomycetidae</taxon>
        <taxon>Amphisphaeriales</taxon>
        <taxon>Apiosporaceae</taxon>
        <taxon>Apiospora</taxon>
    </lineage>
</organism>
<comment type="caution">
    <text evidence="1">The sequence shown here is derived from an EMBL/GenBank/DDBJ whole genome shotgun (WGS) entry which is preliminary data.</text>
</comment>
<keyword evidence="2" id="KW-1185">Reference proteome</keyword>
<name>A0AAW0Q951_9PEZI</name>
<proteinExistence type="predicted"/>